<proteinExistence type="predicted"/>
<dbReference type="GO" id="GO:0005615">
    <property type="term" value="C:extracellular space"/>
    <property type="evidence" value="ECO:0007669"/>
    <property type="project" value="TreeGrafter"/>
</dbReference>
<gene>
    <name evidence="5" type="ORF">KC01_LOCUS3115</name>
</gene>
<keyword evidence="6" id="KW-1185">Reference proteome</keyword>
<dbReference type="Pfam" id="PF13855">
    <property type="entry name" value="LRR_8"/>
    <property type="match status" value="2"/>
</dbReference>
<reference evidence="5 6" key="1">
    <citation type="submission" date="2024-04" db="EMBL/GenBank/DDBJ databases">
        <authorList>
            <person name="Waldvogel A.-M."/>
            <person name="Schoenle A."/>
        </authorList>
    </citation>
    <scope>NUCLEOTIDE SEQUENCE [LARGE SCALE GENOMIC DNA]</scope>
</reference>
<evidence type="ECO:0000256" key="3">
    <source>
        <dbReference type="ARBA" id="ARBA00022737"/>
    </source>
</evidence>
<keyword evidence="1" id="KW-0433">Leucine-rich repeat</keyword>
<evidence type="ECO:0000313" key="5">
    <source>
        <dbReference type="EMBL" id="CAL1570911.1"/>
    </source>
</evidence>
<dbReference type="InterPro" id="IPR001611">
    <property type="entry name" value="Leu-rich_rpt"/>
</dbReference>
<evidence type="ECO:0008006" key="7">
    <source>
        <dbReference type="Google" id="ProtNLM"/>
    </source>
</evidence>
<evidence type="ECO:0000256" key="2">
    <source>
        <dbReference type="ARBA" id="ARBA00022729"/>
    </source>
</evidence>
<feature type="chain" id="PRO_5043875523" description="Tsukushin" evidence="4">
    <location>
        <begin position="42"/>
        <end position="373"/>
    </location>
</feature>
<dbReference type="EMBL" id="OZ035832">
    <property type="protein sequence ID" value="CAL1570911.1"/>
    <property type="molecule type" value="Genomic_DNA"/>
</dbReference>
<dbReference type="Gene3D" id="3.80.10.10">
    <property type="entry name" value="Ribonuclease Inhibitor"/>
    <property type="match status" value="2"/>
</dbReference>
<evidence type="ECO:0000313" key="6">
    <source>
        <dbReference type="Proteomes" id="UP001497482"/>
    </source>
</evidence>
<feature type="signal peptide" evidence="4">
    <location>
        <begin position="1"/>
        <end position="41"/>
    </location>
</feature>
<dbReference type="InterPro" id="IPR050328">
    <property type="entry name" value="Dev_Immune_Receptor"/>
</dbReference>
<dbReference type="PANTHER" id="PTHR24373">
    <property type="entry name" value="SLIT RELATED LEUCINE-RICH REPEAT NEURONAL PROTEIN"/>
    <property type="match status" value="1"/>
</dbReference>
<dbReference type="PANTHER" id="PTHR24373:SF352">
    <property type="entry name" value="TSUKUSHI"/>
    <property type="match status" value="1"/>
</dbReference>
<accession>A0AAV2J325</accession>
<dbReference type="GO" id="GO:0031012">
    <property type="term" value="C:extracellular matrix"/>
    <property type="evidence" value="ECO:0007669"/>
    <property type="project" value="TreeGrafter"/>
</dbReference>
<keyword evidence="2 4" id="KW-0732">Signal</keyword>
<dbReference type="InterPro" id="IPR032675">
    <property type="entry name" value="LRR_dom_sf"/>
</dbReference>
<organism evidence="5 6">
    <name type="scientific">Knipowitschia caucasica</name>
    <name type="common">Caucasian dwarf goby</name>
    <name type="synonym">Pomatoschistus caucasicus</name>
    <dbReference type="NCBI Taxonomy" id="637954"/>
    <lineage>
        <taxon>Eukaryota</taxon>
        <taxon>Metazoa</taxon>
        <taxon>Chordata</taxon>
        <taxon>Craniata</taxon>
        <taxon>Vertebrata</taxon>
        <taxon>Euteleostomi</taxon>
        <taxon>Actinopterygii</taxon>
        <taxon>Neopterygii</taxon>
        <taxon>Teleostei</taxon>
        <taxon>Neoteleostei</taxon>
        <taxon>Acanthomorphata</taxon>
        <taxon>Gobiaria</taxon>
        <taxon>Gobiiformes</taxon>
        <taxon>Gobioidei</taxon>
        <taxon>Gobiidae</taxon>
        <taxon>Gobiinae</taxon>
        <taxon>Knipowitschia</taxon>
    </lineage>
</organism>
<dbReference type="PROSITE" id="PS51450">
    <property type="entry name" value="LRR"/>
    <property type="match status" value="1"/>
</dbReference>
<dbReference type="PRINTS" id="PR00019">
    <property type="entry name" value="LEURICHRPT"/>
</dbReference>
<name>A0AAV2J325_KNICA</name>
<dbReference type="InterPro" id="IPR003591">
    <property type="entry name" value="Leu-rich_rpt_typical-subtyp"/>
</dbReference>
<protein>
    <recommendedName>
        <fullName evidence="7">Tsukushin</fullName>
    </recommendedName>
</protein>
<dbReference type="AlphaFoldDB" id="A0AAV2J325"/>
<dbReference type="SMART" id="SM00369">
    <property type="entry name" value="LRR_TYP"/>
    <property type="match status" value="4"/>
</dbReference>
<keyword evidence="3" id="KW-0677">Repeat</keyword>
<evidence type="ECO:0000256" key="4">
    <source>
        <dbReference type="SAM" id="SignalP"/>
    </source>
</evidence>
<dbReference type="Proteomes" id="UP001497482">
    <property type="component" value="Chromosome 10"/>
</dbReference>
<evidence type="ECO:0000256" key="1">
    <source>
        <dbReference type="ARBA" id="ARBA00022614"/>
    </source>
</evidence>
<sequence>MGPVSPAADTAHVWRVGIKVSKTMIDLVLWLAVSSLALVQSGAVQNCHSGCRCEVESFGLFDSFSLTRVDCSGLNRGYTMPIPIPLDTAHLDLSYISIMGPLTDTMLAGPGYTTLVSLDLSNNHVTTVSPNALSRLRYLESLDLSHNSLAALASDLFFGLPLSEVDLSYNNFEDFDMNVFATKVSGEPVTVDLSNNKLTKMSTASHGKPLHIQSLNLTANRFTSVPKLSGLSLSYLNIDANPIKSIKEGGLSKLEDLVYLSISSSKELKDIDPFSFKDLQNLQVLDLSNNQNLKNLDPRVFAGLVSLQELNLSNSGVVSLPNAMLAHLPSIKSIKLGQNIRCWKTKKPGQFHLHLGQQQPTEVLNCNAEGIGL</sequence>
<dbReference type="SUPFAM" id="SSF52058">
    <property type="entry name" value="L domain-like"/>
    <property type="match status" value="1"/>
</dbReference>